<gene>
    <name evidence="2" type="ORF">IQ266_17765</name>
</gene>
<evidence type="ECO:0000313" key="2">
    <source>
        <dbReference type="EMBL" id="MBE9031583.1"/>
    </source>
</evidence>
<proteinExistence type="predicted"/>
<dbReference type="AlphaFoldDB" id="A0A928VPT2"/>
<evidence type="ECO:0000256" key="1">
    <source>
        <dbReference type="SAM" id="Phobius"/>
    </source>
</evidence>
<accession>A0A928VPT2</accession>
<name>A0A928VPT2_9CYAN</name>
<reference evidence="2" key="1">
    <citation type="submission" date="2020-10" db="EMBL/GenBank/DDBJ databases">
        <authorList>
            <person name="Castelo-Branco R."/>
            <person name="Eusebio N."/>
            <person name="Adriana R."/>
            <person name="Vieira A."/>
            <person name="Brugerolle De Fraissinette N."/>
            <person name="Rezende De Castro R."/>
            <person name="Schneider M.P."/>
            <person name="Vasconcelos V."/>
            <person name="Leao P.N."/>
        </authorList>
    </citation>
    <scope>NUCLEOTIDE SEQUENCE</scope>
    <source>
        <strain evidence="2">LEGE 11480</strain>
    </source>
</reference>
<keyword evidence="3" id="KW-1185">Reference proteome</keyword>
<feature type="transmembrane region" description="Helical" evidence="1">
    <location>
        <begin position="39"/>
        <end position="61"/>
    </location>
</feature>
<protein>
    <submittedName>
        <fullName evidence="2">Uncharacterized protein</fullName>
    </submittedName>
</protein>
<dbReference type="RefSeq" id="WP_264326411.1">
    <property type="nucleotide sequence ID" value="NZ_JADEXQ010000069.1"/>
</dbReference>
<feature type="transmembrane region" description="Helical" evidence="1">
    <location>
        <begin position="6"/>
        <end position="27"/>
    </location>
</feature>
<organism evidence="2 3">
    <name type="scientific">Romeriopsis navalis LEGE 11480</name>
    <dbReference type="NCBI Taxonomy" id="2777977"/>
    <lineage>
        <taxon>Bacteria</taxon>
        <taxon>Bacillati</taxon>
        <taxon>Cyanobacteriota</taxon>
        <taxon>Cyanophyceae</taxon>
        <taxon>Leptolyngbyales</taxon>
        <taxon>Leptolyngbyaceae</taxon>
        <taxon>Romeriopsis</taxon>
        <taxon>Romeriopsis navalis</taxon>
    </lineage>
</organism>
<keyword evidence="1" id="KW-1133">Transmembrane helix</keyword>
<evidence type="ECO:0000313" key="3">
    <source>
        <dbReference type="Proteomes" id="UP000625316"/>
    </source>
</evidence>
<keyword evidence="1" id="KW-0472">Membrane</keyword>
<sequence>MVFLLYGLAAWYILIAGMLFRTWLSYIERDRRQMSASQRWLSGAMLLVSTSLWIFSLPLTYLELLKKQPQRNIQQDDHPLEELDLAAKE</sequence>
<dbReference type="EMBL" id="JADEXQ010000069">
    <property type="protein sequence ID" value="MBE9031583.1"/>
    <property type="molecule type" value="Genomic_DNA"/>
</dbReference>
<comment type="caution">
    <text evidence="2">The sequence shown here is derived from an EMBL/GenBank/DDBJ whole genome shotgun (WGS) entry which is preliminary data.</text>
</comment>
<keyword evidence="1" id="KW-0812">Transmembrane</keyword>
<dbReference type="Proteomes" id="UP000625316">
    <property type="component" value="Unassembled WGS sequence"/>
</dbReference>